<reference evidence="2 3" key="1">
    <citation type="journal article" date="2018" name="Sci. Rep.">
        <title>Genomic signatures of local adaptation to the degree of environmental predictability in rotifers.</title>
        <authorList>
            <person name="Franch-Gras L."/>
            <person name="Hahn C."/>
            <person name="Garcia-Roger E.M."/>
            <person name="Carmona M.J."/>
            <person name="Serra M."/>
            <person name="Gomez A."/>
        </authorList>
    </citation>
    <scope>NUCLEOTIDE SEQUENCE [LARGE SCALE GENOMIC DNA]</scope>
    <source>
        <strain evidence="2">HYR1</strain>
    </source>
</reference>
<evidence type="ECO:0000313" key="2">
    <source>
        <dbReference type="EMBL" id="RNA03343.1"/>
    </source>
</evidence>
<keyword evidence="1" id="KW-1133">Transmembrane helix</keyword>
<sequence>MTILSLSLLYVVSKRIKQVRITKLVIALIIELFGWLITFKRIQSSISGEPENFSGFPSEYGLFEIVKSQLNKKQNFMEIKF</sequence>
<comment type="caution">
    <text evidence="2">The sequence shown here is derived from an EMBL/GenBank/DDBJ whole genome shotgun (WGS) entry which is preliminary data.</text>
</comment>
<keyword evidence="1" id="KW-0472">Membrane</keyword>
<keyword evidence="1" id="KW-0812">Transmembrane</keyword>
<gene>
    <name evidence="2" type="ORF">BpHYR1_051356</name>
</gene>
<protein>
    <submittedName>
        <fullName evidence="2">Uncharacterized protein</fullName>
    </submittedName>
</protein>
<organism evidence="2 3">
    <name type="scientific">Brachionus plicatilis</name>
    <name type="common">Marine rotifer</name>
    <name type="synonym">Brachionus muelleri</name>
    <dbReference type="NCBI Taxonomy" id="10195"/>
    <lineage>
        <taxon>Eukaryota</taxon>
        <taxon>Metazoa</taxon>
        <taxon>Spiralia</taxon>
        <taxon>Gnathifera</taxon>
        <taxon>Rotifera</taxon>
        <taxon>Eurotatoria</taxon>
        <taxon>Monogononta</taxon>
        <taxon>Pseudotrocha</taxon>
        <taxon>Ploima</taxon>
        <taxon>Brachionidae</taxon>
        <taxon>Brachionus</taxon>
    </lineage>
</organism>
<name>A0A3M7PWE6_BRAPC</name>
<dbReference type="EMBL" id="REGN01008532">
    <property type="protein sequence ID" value="RNA03343.1"/>
    <property type="molecule type" value="Genomic_DNA"/>
</dbReference>
<dbReference type="Proteomes" id="UP000276133">
    <property type="component" value="Unassembled WGS sequence"/>
</dbReference>
<evidence type="ECO:0000313" key="3">
    <source>
        <dbReference type="Proteomes" id="UP000276133"/>
    </source>
</evidence>
<accession>A0A3M7PWE6</accession>
<keyword evidence="3" id="KW-1185">Reference proteome</keyword>
<feature type="transmembrane region" description="Helical" evidence="1">
    <location>
        <begin position="21"/>
        <end position="39"/>
    </location>
</feature>
<proteinExistence type="predicted"/>
<dbReference type="AlphaFoldDB" id="A0A3M7PWE6"/>
<evidence type="ECO:0000256" key="1">
    <source>
        <dbReference type="SAM" id="Phobius"/>
    </source>
</evidence>